<keyword evidence="2" id="KW-0732">Signal</keyword>
<feature type="chain" id="PRO_5018051996" evidence="2">
    <location>
        <begin position="18"/>
        <end position="266"/>
    </location>
</feature>
<feature type="signal peptide" evidence="2">
    <location>
        <begin position="1"/>
        <end position="17"/>
    </location>
</feature>
<feature type="compositionally biased region" description="Basic and acidic residues" evidence="1">
    <location>
        <begin position="244"/>
        <end position="260"/>
    </location>
</feature>
<dbReference type="EMBL" id="MG604946">
    <property type="protein sequence ID" value="AXY94625.1"/>
    <property type="molecule type" value="mRNA"/>
</dbReference>
<name>A0A3G1T145_EPHKU</name>
<feature type="compositionally biased region" description="Polar residues" evidence="1">
    <location>
        <begin position="232"/>
        <end position="243"/>
    </location>
</feature>
<sequence length="266" mass="29534">MASAVLLIVVFVAVVNAGYVWVEEEDDAPPGYKRMYVPPLQQPPPLPPGFGVLPPLSQPPPLYVRDFSKPLPEFQHFQNFPEFASINIPSPGDIKNIKLEPGRVFNGVSVKSVSNYEKDEDGEPIRTGGTTFIVNENGEVKETKVGKNPPNIEDPIVFPSSFQQEFPKNPDPVKFKPFVFKPFKPITFKPFEPITFKPIDINYKPGEGETYVAQSHSTHSESSNVNGVEKNSGGSTAMLNINGDTEKEAVEFRDDPKNAKEEEDDE</sequence>
<dbReference type="AlphaFoldDB" id="A0A3G1T145"/>
<proteinExistence type="evidence at transcript level"/>
<evidence type="ECO:0000313" key="3">
    <source>
        <dbReference type="EMBL" id="AXY94625.1"/>
    </source>
</evidence>
<organism evidence="3">
    <name type="scientific">Ephestia kuehniella</name>
    <name type="common">Mediterranean flour moth</name>
    <dbReference type="NCBI Taxonomy" id="40079"/>
    <lineage>
        <taxon>Eukaryota</taxon>
        <taxon>Metazoa</taxon>
        <taxon>Ecdysozoa</taxon>
        <taxon>Arthropoda</taxon>
        <taxon>Hexapoda</taxon>
        <taxon>Insecta</taxon>
        <taxon>Pterygota</taxon>
        <taxon>Neoptera</taxon>
        <taxon>Endopterygota</taxon>
        <taxon>Lepidoptera</taxon>
        <taxon>Glossata</taxon>
        <taxon>Ditrysia</taxon>
        <taxon>Pyraloidea</taxon>
        <taxon>Pyralidae</taxon>
        <taxon>Phycitinae</taxon>
        <taxon>Ephestia</taxon>
    </lineage>
</organism>
<feature type="region of interest" description="Disordered" evidence="1">
    <location>
        <begin position="211"/>
        <end position="266"/>
    </location>
</feature>
<feature type="compositionally biased region" description="Polar residues" evidence="1">
    <location>
        <begin position="212"/>
        <end position="226"/>
    </location>
</feature>
<evidence type="ECO:0000256" key="2">
    <source>
        <dbReference type="SAM" id="SignalP"/>
    </source>
</evidence>
<reference evidence="3" key="1">
    <citation type="journal article" date="2018" name="Insect Biochem. Mol. Biol.">
        <title>The expansion of genes encoding soluble silk components in the greater wax moth, Galleria mellonella.</title>
        <authorList>
            <person name="Kludkiewicz B."/>
            <person name="Kucerova L."/>
            <person name="Konikova T."/>
            <person name="Strnad H."/>
            <person name="Hradilova M."/>
            <person name="Zaloudikova A."/>
            <person name="Sehadova H."/>
            <person name="Konik P."/>
            <person name="Sehnal F."/>
            <person name="Zurovec M."/>
        </authorList>
    </citation>
    <scope>NUCLEOTIDE SEQUENCE</scope>
    <source>
        <tissue evidence="3">Larval silk glands</tissue>
    </source>
</reference>
<gene>
    <name evidence="3" type="primary">Sn1</name>
</gene>
<accession>A0A3G1T145</accession>
<evidence type="ECO:0000256" key="1">
    <source>
        <dbReference type="SAM" id="MobiDB-lite"/>
    </source>
</evidence>
<protein>
    <submittedName>
        <fullName evidence="3">Seroin transcript 1C</fullName>
    </submittedName>
</protein>